<evidence type="ECO:0000313" key="4">
    <source>
        <dbReference type="EMBL" id="CAB9507096.1"/>
    </source>
</evidence>
<dbReference type="AlphaFoldDB" id="A0A9N8DR65"/>
<gene>
    <name evidence="4" type="ORF">SEMRO_292_G109750.1</name>
</gene>
<proteinExistence type="predicted"/>
<dbReference type="GO" id="GO:0046872">
    <property type="term" value="F:metal ion binding"/>
    <property type="evidence" value="ECO:0007669"/>
    <property type="project" value="UniProtKB-KW"/>
</dbReference>
<protein>
    <recommendedName>
        <fullName evidence="3">DDE Tnp4 domain-containing protein</fullName>
    </recommendedName>
</protein>
<comment type="cofactor">
    <cofactor evidence="1">
        <name>a divalent metal cation</name>
        <dbReference type="ChEBI" id="CHEBI:60240"/>
    </cofactor>
</comment>
<name>A0A9N8DR65_9STRA</name>
<dbReference type="InterPro" id="IPR027806">
    <property type="entry name" value="HARBI1_dom"/>
</dbReference>
<keyword evidence="2" id="KW-0479">Metal-binding</keyword>
<feature type="domain" description="DDE Tnp4" evidence="3">
    <location>
        <begin position="56"/>
        <end position="212"/>
    </location>
</feature>
<organism evidence="4 5">
    <name type="scientific">Seminavis robusta</name>
    <dbReference type="NCBI Taxonomy" id="568900"/>
    <lineage>
        <taxon>Eukaryota</taxon>
        <taxon>Sar</taxon>
        <taxon>Stramenopiles</taxon>
        <taxon>Ochrophyta</taxon>
        <taxon>Bacillariophyta</taxon>
        <taxon>Bacillariophyceae</taxon>
        <taxon>Bacillariophycidae</taxon>
        <taxon>Naviculales</taxon>
        <taxon>Naviculaceae</taxon>
        <taxon>Seminavis</taxon>
    </lineage>
</organism>
<evidence type="ECO:0000256" key="2">
    <source>
        <dbReference type="ARBA" id="ARBA00022723"/>
    </source>
</evidence>
<sequence>MKVKLGLVCRTYRKWNWFYVKKIAALKIKIIKWPSRWNNPNNTHHPNAETTFIISVDGVHCMIEEPTHQEFSENKQYYSHKFKKAAFDYEVALSIFTNKCVWIEGPFPAAKHDISVFRSKLKKQMEEKAPGKLAIGDRGYRGEPELISTPSSHDNQDVRDFKGRAMSRQETFNSRIKNFAVLDIRFRHGHDRATVGDVAAKHQACFFACSVLVQVDMDNDGPLFFV</sequence>
<keyword evidence="5" id="KW-1185">Reference proteome</keyword>
<dbReference type="EMBL" id="CAICTM010000291">
    <property type="protein sequence ID" value="CAB9507096.1"/>
    <property type="molecule type" value="Genomic_DNA"/>
</dbReference>
<evidence type="ECO:0000256" key="1">
    <source>
        <dbReference type="ARBA" id="ARBA00001968"/>
    </source>
</evidence>
<evidence type="ECO:0000259" key="3">
    <source>
        <dbReference type="Pfam" id="PF13359"/>
    </source>
</evidence>
<dbReference type="Pfam" id="PF13359">
    <property type="entry name" value="DDE_Tnp_4"/>
    <property type="match status" value="1"/>
</dbReference>
<evidence type="ECO:0000313" key="5">
    <source>
        <dbReference type="Proteomes" id="UP001153069"/>
    </source>
</evidence>
<reference evidence="4" key="1">
    <citation type="submission" date="2020-06" db="EMBL/GenBank/DDBJ databases">
        <authorList>
            <consortium name="Plant Systems Biology data submission"/>
        </authorList>
    </citation>
    <scope>NUCLEOTIDE SEQUENCE</scope>
    <source>
        <strain evidence="4">D6</strain>
    </source>
</reference>
<dbReference type="Proteomes" id="UP001153069">
    <property type="component" value="Unassembled WGS sequence"/>
</dbReference>
<accession>A0A9N8DR65</accession>
<comment type="caution">
    <text evidence="4">The sequence shown here is derived from an EMBL/GenBank/DDBJ whole genome shotgun (WGS) entry which is preliminary data.</text>
</comment>
<dbReference type="OrthoDB" id="40315at2759"/>